<feature type="region of interest" description="Disordered" evidence="3">
    <location>
        <begin position="297"/>
        <end position="322"/>
    </location>
</feature>
<dbReference type="PANTHER" id="PTHR10288">
    <property type="entry name" value="KH DOMAIN CONTAINING RNA BINDING PROTEIN"/>
    <property type="match status" value="1"/>
</dbReference>
<sequence length="398" mass="43377">MLSCGSMQLVKILIVIPQCETNKRANVVGAPKNQTKASRRLSLRLRLPSPFPISHFRFSQLRFVSMENPGSPYASSPENAARRSEQPRSPEEEDKEKPTQVRFLVSNTAAGCIIGKGGQTINEFQSESGARIQLSRSHEFFPGTSDRIILISGFYDDIMKAIELILRKLLDEAAEETTDSEARTKVRLVVPNSSCGGIIGKGGSTIKAFIEDSNAGIKISPQDNNYAGLHDRLVTITGPFDRQMHAIDLILNKLMDDVHYPHNLSTPFPYPGYGPPMGYMAPSSPYNSMNYGNSGHGGRYPANKGNSMRSPASSNQEGNDSKTIGVADEHIGAVVGRSGRTITEISQVSGARIKISDRGDFITGTTDRKVTITGSTDAIHTAETMIMQRVQASSERDN</sequence>
<dbReference type="InterPro" id="IPR004087">
    <property type="entry name" value="KH_dom"/>
</dbReference>
<feature type="domain" description="K Homology" evidence="4">
    <location>
        <begin position="182"/>
        <end position="255"/>
    </location>
</feature>
<accession>A0AAD5Z951</accession>
<evidence type="ECO:0000313" key="6">
    <source>
        <dbReference type="Proteomes" id="UP001210211"/>
    </source>
</evidence>
<keyword evidence="6" id="KW-1185">Reference proteome</keyword>
<evidence type="ECO:0000256" key="2">
    <source>
        <dbReference type="PROSITE-ProRule" id="PRU00117"/>
    </source>
</evidence>
<feature type="domain" description="K Homology" evidence="4">
    <location>
        <begin position="97"/>
        <end position="170"/>
    </location>
</feature>
<organism evidence="5 6">
    <name type="scientific">Rhynchospora tenuis</name>
    <dbReference type="NCBI Taxonomy" id="198213"/>
    <lineage>
        <taxon>Eukaryota</taxon>
        <taxon>Viridiplantae</taxon>
        <taxon>Streptophyta</taxon>
        <taxon>Embryophyta</taxon>
        <taxon>Tracheophyta</taxon>
        <taxon>Spermatophyta</taxon>
        <taxon>Magnoliopsida</taxon>
        <taxon>Liliopsida</taxon>
        <taxon>Poales</taxon>
        <taxon>Cyperaceae</taxon>
        <taxon>Cyperoideae</taxon>
        <taxon>Rhynchosporeae</taxon>
        <taxon>Rhynchospora</taxon>
    </lineage>
</organism>
<dbReference type="Pfam" id="PF00013">
    <property type="entry name" value="KH_1"/>
    <property type="match status" value="3"/>
</dbReference>
<evidence type="ECO:0000259" key="4">
    <source>
        <dbReference type="SMART" id="SM00322"/>
    </source>
</evidence>
<dbReference type="InterPro" id="IPR004088">
    <property type="entry name" value="KH_dom_type_1"/>
</dbReference>
<feature type="compositionally biased region" description="Polar residues" evidence="3">
    <location>
        <begin position="304"/>
        <end position="322"/>
    </location>
</feature>
<dbReference type="Proteomes" id="UP001210211">
    <property type="component" value="Unassembled WGS sequence"/>
</dbReference>
<name>A0AAD5Z951_9POAL</name>
<keyword evidence="1" id="KW-0677">Repeat</keyword>
<feature type="region of interest" description="Disordered" evidence="3">
    <location>
        <begin position="69"/>
        <end position="100"/>
    </location>
</feature>
<comment type="caution">
    <text evidence="5">The sequence shown here is derived from an EMBL/GenBank/DDBJ whole genome shotgun (WGS) entry which is preliminary data.</text>
</comment>
<dbReference type="SMART" id="SM00322">
    <property type="entry name" value="KH"/>
    <property type="match status" value="3"/>
</dbReference>
<evidence type="ECO:0000256" key="1">
    <source>
        <dbReference type="ARBA" id="ARBA00022737"/>
    </source>
</evidence>
<dbReference type="AlphaFoldDB" id="A0AAD5Z951"/>
<evidence type="ECO:0000256" key="3">
    <source>
        <dbReference type="SAM" id="MobiDB-lite"/>
    </source>
</evidence>
<dbReference type="CDD" id="cd22437">
    <property type="entry name" value="KH-I_BTR1_rpt2"/>
    <property type="match status" value="1"/>
</dbReference>
<protein>
    <recommendedName>
        <fullName evidence="4">K Homology domain-containing protein</fullName>
    </recommendedName>
</protein>
<gene>
    <name evidence="5" type="ORF">LUZ61_018284</name>
</gene>
<evidence type="ECO:0000313" key="5">
    <source>
        <dbReference type="EMBL" id="KAJ3689120.1"/>
    </source>
</evidence>
<reference evidence="5 6" key="1">
    <citation type="journal article" date="2022" name="Cell">
        <title>Repeat-based holocentromeres influence genome architecture and karyotype evolution.</title>
        <authorList>
            <person name="Hofstatter P.G."/>
            <person name="Thangavel G."/>
            <person name="Lux T."/>
            <person name="Neumann P."/>
            <person name="Vondrak T."/>
            <person name="Novak P."/>
            <person name="Zhang M."/>
            <person name="Costa L."/>
            <person name="Castellani M."/>
            <person name="Scott A."/>
            <person name="Toegelov H."/>
            <person name="Fuchs J."/>
            <person name="Mata-Sucre Y."/>
            <person name="Dias Y."/>
            <person name="Vanzela A.L.L."/>
            <person name="Huettel B."/>
            <person name="Almeida C.C.S."/>
            <person name="Simkova H."/>
            <person name="Souza G."/>
            <person name="Pedrosa-Harand A."/>
            <person name="Macas J."/>
            <person name="Mayer K.F.X."/>
            <person name="Houben A."/>
            <person name="Marques A."/>
        </authorList>
    </citation>
    <scope>NUCLEOTIDE SEQUENCE [LARGE SCALE GENOMIC DNA]</scope>
    <source>
        <strain evidence="5">RhyTen1mFocal</strain>
    </source>
</reference>
<dbReference type="Gene3D" id="3.30.1370.10">
    <property type="entry name" value="K Homology domain, type 1"/>
    <property type="match status" value="3"/>
</dbReference>
<dbReference type="PROSITE" id="PS50084">
    <property type="entry name" value="KH_TYPE_1"/>
    <property type="match status" value="3"/>
</dbReference>
<feature type="domain" description="K Homology" evidence="4">
    <location>
        <begin position="318"/>
        <end position="391"/>
    </location>
</feature>
<feature type="compositionally biased region" description="Basic and acidic residues" evidence="3">
    <location>
        <begin position="80"/>
        <end position="99"/>
    </location>
</feature>
<dbReference type="SUPFAM" id="SSF54791">
    <property type="entry name" value="Eukaryotic type KH-domain (KH-domain type I)"/>
    <property type="match status" value="3"/>
</dbReference>
<proteinExistence type="predicted"/>
<dbReference type="EMBL" id="JAMRDG010000002">
    <property type="protein sequence ID" value="KAJ3689120.1"/>
    <property type="molecule type" value="Genomic_DNA"/>
</dbReference>
<keyword evidence="2" id="KW-0694">RNA-binding</keyword>
<dbReference type="GO" id="GO:0003723">
    <property type="term" value="F:RNA binding"/>
    <property type="evidence" value="ECO:0007669"/>
    <property type="project" value="UniProtKB-UniRule"/>
</dbReference>
<dbReference type="InterPro" id="IPR036612">
    <property type="entry name" value="KH_dom_type_1_sf"/>
</dbReference>